<dbReference type="InterPro" id="IPR018082">
    <property type="entry name" value="AmbAllergen"/>
</dbReference>
<dbReference type="InterPro" id="IPR011050">
    <property type="entry name" value="Pectin_lyase_fold/virulence"/>
</dbReference>
<reference evidence="3 4" key="1">
    <citation type="journal article" date="2019" name="Genome Biol. Evol.">
        <title>Insights into the evolution of the New World diploid cottons (Gossypium, subgenus Houzingenia) based on genome sequencing.</title>
        <authorList>
            <person name="Grover C.E."/>
            <person name="Arick M.A. 2nd"/>
            <person name="Thrash A."/>
            <person name="Conover J.L."/>
            <person name="Sanders W.S."/>
            <person name="Peterson D.G."/>
            <person name="Frelichowski J.E."/>
            <person name="Scheffler J.A."/>
            <person name="Scheffler B.E."/>
            <person name="Wendel J.F."/>
        </authorList>
    </citation>
    <scope>NUCLEOTIDE SEQUENCE [LARGE SCALE GENOMIC DNA]</scope>
    <source>
        <strain evidence="3">8</strain>
        <tissue evidence="3">Leaf</tissue>
    </source>
</reference>
<evidence type="ECO:0000256" key="1">
    <source>
        <dbReference type="ARBA" id="ARBA00010980"/>
    </source>
</evidence>
<accession>A0A7J9FLS9</accession>
<sequence length="159" mass="18018">MVINPIDRCWRCKKNWAKNRERLAKCVLGFGHKTHGGNKGEYYLVTDNSGDVVNPKLGTLHHIVIQKRPLRIIFAHDMNIKLSQELMFQSHKKIDGRGANVHIAYGYGITLQFVHNVIIHNIHIHRKVKSSGGLIRDSENFYGYRIVGDGDGISIFGSS</sequence>
<comment type="caution">
    <text evidence="3">The sequence shown here is derived from an EMBL/GenBank/DDBJ whole genome shotgun (WGS) entry which is preliminary data.</text>
</comment>
<dbReference type="GO" id="GO:0030570">
    <property type="term" value="F:pectate lyase activity"/>
    <property type="evidence" value="ECO:0007669"/>
    <property type="project" value="InterPro"/>
</dbReference>
<dbReference type="PANTHER" id="PTHR31683:SF184">
    <property type="entry name" value="PECTATE LYASE"/>
    <property type="match status" value="1"/>
</dbReference>
<evidence type="ECO:0000313" key="3">
    <source>
        <dbReference type="EMBL" id="MBA0786276.1"/>
    </source>
</evidence>
<evidence type="ECO:0008006" key="5">
    <source>
        <dbReference type="Google" id="ProtNLM"/>
    </source>
</evidence>
<gene>
    <name evidence="3" type="ORF">Gotri_027161</name>
</gene>
<dbReference type="SUPFAM" id="SSF51126">
    <property type="entry name" value="Pectin lyase-like"/>
    <property type="match status" value="1"/>
</dbReference>
<dbReference type="InterPro" id="IPR012334">
    <property type="entry name" value="Pectin_lyas_fold"/>
</dbReference>
<name>A0A7J9FLS9_9ROSI</name>
<dbReference type="EMBL" id="JABEZW010222367">
    <property type="protein sequence ID" value="MBA0786276.1"/>
    <property type="molecule type" value="Genomic_DNA"/>
</dbReference>
<dbReference type="InterPro" id="IPR045032">
    <property type="entry name" value="PEL"/>
</dbReference>
<keyword evidence="4" id="KW-1185">Reference proteome</keyword>
<dbReference type="PRINTS" id="PR00807">
    <property type="entry name" value="AMBALLERGEN"/>
</dbReference>
<evidence type="ECO:0000313" key="4">
    <source>
        <dbReference type="Proteomes" id="UP000593568"/>
    </source>
</evidence>
<keyword evidence="2" id="KW-0732">Signal</keyword>
<dbReference type="Proteomes" id="UP000593568">
    <property type="component" value="Unassembled WGS sequence"/>
</dbReference>
<dbReference type="Gene3D" id="2.160.20.10">
    <property type="entry name" value="Single-stranded right-handed beta-helix, Pectin lyase-like"/>
    <property type="match status" value="1"/>
</dbReference>
<dbReference type="PANTHER" id="PTHR31683">
    <property type="entry name" value="PECTATE LYASE 18-RELATED"/>
    <property type="match status" value="1"/>
</dbReference>
<comment type="similarity">
    <text evidence="1">Belongs to the polysaccharide lyase 1 family.</text>
</comment>
<evidence type="ECO:0000256" key="2">
    <source>
        <dbReference type="ARBA" id="ARBA00022729"/>
    </source>
</evidence>
<protein>
    <recommendedName>
        <fullName evidence="5">Pectate lyase</fullName>
    </recommendedName>
</protein>
<proteinExistence type="inferred from homology"/>
<dbReference type="AlphaFoldDB" id="A0A7J9FLS9"/>
<organism evidence="3 4">
    <name type="scientific">Gossypium trilobum</name>
    <dbReference type="NCBI Taxonomy" id="34281"/>
    <lineage>
        <taxon>Eukaryota</taxon>
        <taxon>Viridiplantae</taxon>
        <taxon>Streptophyta</taxon>
        <taxon>Embryophyta</taxon>
        <taxon>Tracheophyta</taxon>
        <taxon>Spermatophyta</taxon>
        <taxon>Magnoliopsida</taxon>
        <taxon>eudicotyledons</taxon>
        <taxon>Gunneridae</taxon>
        <taxon>Pentapetalae</taxon>
        <taxon>rosids</taxon>
        <taxon>malvids</taxon>
        <taxon>Malvales</taxon>
        <taxon>Malvaceae</taxon>
        <taxon>Malvoideae</taxon>
        <taxon>Gossypium</taxon>
    </lineage>
</organism>